<dbReference type="Pfam" id="PF00768">
    <property type="entry name" value="Peptidase_S11"/>
    <property type="match status" value="1"/>
</dbReference>
<dbReference type="SUPFAM" id="SSF56601">
    <property type="entry name" value="beta-lactamase/transpeptidase-like"/>
    <property type="match status" value="1"/>
</dbReference>
<sequence length="428" mass="48051">MYLKKKAKAIILIFISLLILVVPVDVKAAPELPDNYNKNEVNIDAKAAIAIDSKTGQLLYGKNINKQLPIASMTKLVTVYLTLKAIDQNKINWDTKVTPTQQIFAVASNREYSNVPLRMKHTYTIRQLYQATLIESANGAAMMLAQAVSGSQVAFVKQMRQQLNKWGIKSDQIYTTCGLPNKSVGNDGYPDADKNAENMLSAKEMAIIGQHLIQDFPEVLKTTNIAKMNFIDQKMAIPMSNFNWMLKGMPQYRKRFKIDGLKTGTTDAAGACFIATARHQGGRIITVIMGAKHLTNTDPARFIQTGKLLDYVYQNYQPLVFQRNEVIIGHTNVEVHNGEARQINIGMKNKSLIWVPQNGPKFKVGLKAKVVEAPIKEGQRINYYYFKAGKNKIISLQQPNGLLLPAQALQSTNKVNFLIRFWRWLFGG</sequence>
<protein>
    <submittedName>
        <fullName evidence="10">D-alanyl-D-alanine carboxypeptidase</fullName>
    </submittedName>
</protein>
<comment type="function">
    <text evidence="1">Removes C-terminal D-alanyl residues from sugar-peptide cell wall precursors.</text>
</comment>
<keyword evidence="3" id="KW-0732">Signal</keyword>
<dbReference type="PANTHER" id="PTHR21581">
    <property type="entry name" value="D-ALANYL-D-ALANINE CARBOXYPEPTIDASE"/>
    <property type="match status" value="1"/>
</dbReference>
<dbReference type="RefSeq" id="WP_110446315.1">
    <property type="nucleotide sequence ID" value="NZ_QGLG01000002.1"/>
</dbReference>
<keyword evidence="5" id="KW-0133">Cell shape</keyword>
<dbReference type="Proteomes" id="UP000247698">
    <property type="component" value="Unassembled WGS sequence"/>
</dbReference>
<dbReference type="PRINTS" id="PR00725">
    <property type="entry name" value="DADACBPTASE1"/>
</dbReference>
<dbReference type="InterPro" id="IPR001967">
    <property type="entry name" value="Peptidase_S11_N"/>
</dbReference>
<evidence type="ECO:0000256" key="7">
    <source>
        <dbReference type="ARBA" id="ARBA00023316"/>
    </source>
</evidence>
<reference evidence="10 11" key="1">
    <citation type="submission" date="2018-05" db="EMBL/GenBank/DDBJ databases">
        <title>Reference genomes for bee gut microbiota database.</title>
        <authorList>
            <person name="Ellegaard K.M."/>
        </authorList>
    </citation>
    <scope>NUCLEOTIDE SEQUENCE [LARGE SCALE GENOMIC DNA]</scope>
    <source>
        <strain evidence="10 11">ESL0184</strain>
    </source>
</reference>
<evidence type="ECO:0000256" key="3">
    <source>
        <dbReference type="ARBA" id="ARBA00022729"/>
    </source>
</evidence>
<comment type="similarity">
    <text evidence="2 8">Belongs to the peptidase S11 family.</text>
</comment>
<evidence type="ECO:0000259" key="9">
    <source>
        <dbReference type="Pfam" id="PF00768"/>
    </source>
</evidence>
<organism evidence="10 11">
    <name type="scientific">Lactobacillus melliventris</name>
    <dbReference type="NCBI Taxonomy" id="1218507"/>
    <lineage>
        <taxon>Bacteria</taxon>
        <taxon>Bacillati</taxon>
        <taxon>Bacillota</taxon>
        <taxon>Bacilli</taxon>
        <taxon>Lactobacillales</taxon>
        <taxon>Lactobacillaceae</taxon>
        <taxon>Lactobacillus</taxon>
    </lineage>
</organism>
<evidence type="ECO:0000313" key="10">
    <source>
        <dbReference type="EMBL" id="PXY84836.1"/>
    </source>
</evidence>
<evidence type="ECO:0000256" key="8">
    <source>
        <dbReference type="RuleBase" id="RU004016"/>
    </source>
</evidence>
<comment type="caution">
    <text evidence="10">The sequence shown here is derived from an EMBL/GenBank/DDBJ whole genome shotgun (WGS) entry which is preliminary data.</text>
</comment>
<keyword evidence="7" id="KW-0961">Cell wall biogenesis/degradation</keyword>
<dbReference type="PANTHER" id="PTHR21581:SF11">
    <property type="entry name" value="D-ALANYL-D-ALANINE CARBOXYPEPTIDASE DACA"/>
    <property type="match status" value="1"/>
</dbReference>
<dbReference type="Gene3D" id="3.40.710.10">
    <property type="entry name" value="DD-peptidase/beta-lactamase superfamily"/>
    <property type="match status" value="1"/>
</dbReference>
<evidence type="ECO:0000256" key="1">
    <source>
        <dbReference type="ARBA" id="ARBA00003217"/>
    </source>
</evidence>
<dbReference type="InterPro" id="IPR015956">
    <property type="entry name" value="Peniciliin-bd_prot_C_sf"/>
</dbReference>
<accession>A0ABX5N4V4</accession>
<evidence type="ECO:0000256" key="6">
    <source>
        <dbReference type="ARBA" id="ARBA00022984"/>
    </source>
</evidence>
<proteinExistence type="inferred from homology"/>
<evidence type="ECO:0000256" key="2">
    <source>
        <dbReference type="ARBA" id="ARBA00007164"/>
    </source>
</evidence>
<keyword evidence="6" id="KW-0573">Peptidoglycan synthesis</keyword>
<evidence type="ECO:0000256" key="5">
    <source>
        <dbReference type="ARBA" id="ARBA00022960"/>
    </source>
</evidence>
<keyword evidence="4" id="KW-0378">Hydrolase</keyword>
<name>A0ABX5N4V4_9LACO</name>
<keyword evidence="10" id="KW-0645">Protease</keyword>
<dbReference type="SUPFAM" id="SSF69189">
    <property type="entry name" value="Penicillin-binding protein associated domain"/>
    <property type="match status" value="1"/>
</dbReference>
<evidence type="ECO:0000256" key="4">
    <source>
        <dbReference type="ARBA" id="ARBA00022801"/>
    </source>
</evidence>
<dbReference type="GO" id="GO:0004180">
    <property type="term" value="F:carboxypeptidase activity"/>
    <property type="evidence" value="ECO:0007669"/>
    <property type="project" value="UniProtKB-KW"/>
</dbReference>
<feature type="domain" description="Peptidase S11 D-alanyl-D-alanine carboxypeptidase A N-terminal" evidence="9">
    <location>
        <begin position="39"/>
        <end position="292"/>
    </location>
</feature>
<gene>
    <name evidence="10" type="ORF">DK873_06710</name>
</gene>
<dbReference type="EMBL" id="QGLG01000002">
    <property type="protein sequence ID" value="PXY84836.1"/>
    <property type="molecule type" value="Genomic_DNA"/>
</dbReference>
<dbReference type="InterPro" id="IPR012338">
    <property type="entry name" value="Beta-lactam/transpept-like"/>
</dbReference>
<keyword evidence="10" id="KW-0121">Carboxypeptidase</keyword>
<evidence type="ECO:0000313" key="11">
    <source>
        <dbReference type="Proteomes" id="UP000247698"/>
    </source>
</evidence>
<dbReference type="InterPro" id="IPR018044">
    <property type="entry name" value="Peptidase_S11"/>
</dbReference>
<keyword evidence="11" id="KW-1185">Reference proteome</keyword>